<sequence length="153" mass="17923">MASIMYATKCPNCARSAIEDHYYKLGEIFTYCLRCGYHYEKTIESSSKDSVEYKEVTSKGHGILTLAKKDGRRERTLFDSPLTDEQLENFQQAYFNEDVNREKSYMVTFKDGEFTVVLGNPPENFHLSFEDYKEKMFAKYGTPEYDFFVPIEE</sequence>
<evidence type="ECO:0000313" key="2">
    <source>
        <dbReference type="Proteomes" id="UP000587942"/>
    </source>
</evidence>
<protein>
    <submittedName>
        <fullName evidence="1">Uncharacterized protein</fullName>
    </submittedName>
</protein>
<gene>
    <name evidence="1" type="ORF">GWK17_21250</name>
</gene>
<dbReference type="EMBL" id="JAAVUM010000023">
    <property type="protein sequence ID" value="NKE07967.1"/>
    <property type="molecule type" value="Genomic_DNA"/>
</dbReference>
<dbReference type="AlphaFoldDB" id="A0A846TRR0"/>
<evidence type="ECO:0000313" key="1">
    <source>
        <dbReference type="EMBL" id="NKE07967.1"/>
    </source>
</evidence>
<proteinExistence type="predicted"/>
<name>A0A846TRR0_9BACI</name>
<accession>A0A846TRR0</accession>
<dbReference type="Proteomes" id="UP000587942">
    <property type="component" value="Unassembled WGS sequence"/>
</dbReference>
<organism evidence="1 2">
    <name type="scientific">Mesobacillus selenatarsenatis</name>
    <dbReference type="NCBI Taxonomy" id="388741"/>
    <lineage>
        <taxon>Bacteria</taxon>
        <taxon>Bacillati</taxon>
        <taxon>Bacillota</taxon>
        <taxon>Bacilli</taxon>
        <taxon>Bacillales</taxon>
        <taxon>Bacillaceae</taxon>
        <taxon>Mesobacillus</taxon>
    </lineage>
</organism>
<dbReference type="RefSeq" id="WP_167834323.1">
    <property type="nucleotide sequence ID" value="NZ_JAAVUM010000023.1"/>
</dbReference>
<comment type="caution">
    <text evidence="1">The sequence shown here is derived from an EMBL/GenBank/DDBJ whole genome shotgun (WGS) entry which is preliminary data.</text>
</comment>
<reference evidence="1 2" key="1">
    <citation type="submission" date="2020-03" db="EMBL/GenBank/DDBJ databases">
        <authorList>
            <person name="Sun Q."/>
        </authorList>
    </citation>
    <scope>NUCLEOTIDE SEQUENCE [LARGE SCALE GENOMIC DNA]</scope>
    <source>
        <strain evidence="1 2">KACC 21451</strain>
    </source>
</reference>